<evidence type="ECO:0000256" key="2">
    <source>
        <dbReference type="ARBA" id="ARBA00023002"/>
    </source>
</evidence>
<dbReference type="InterPro" id="IPR020904">
    <property type="entry name" value="Sc_DH/Rdtase_CS"/>
</dbReference>
<dbReference type="InterPro" id="IPR036291">
    <property type="entry name" value="NAD(P)-bd_dom_sf"/>
</dbReference>
<dbReference type="RefSeq" id="WP_208634114.1">
    <property type="nucleotide sequence ID" value="NZ_CP059319.1"/>
</dbReference>
<dbReference type="Gene3D" id="3.40.50.720">
    <property type="entry name" value="NAD(P)-binding Rossmann-like Domain"/>
    <property type="match status" value="1"/>
</dbReference>
<dbReference type="PROSITE" id="PS00061">
    <property type="entry name" value="ADH_SHORT"/>
    <property type="match status" value="1"/>
</dbReference>
<dbReference type="PANTHER" id="PTHR42760:SF129">
    <property type="entry name" value="OXIDOREDUCTASE"/>
    <property type="match status" value="1"/>
</dbReference>
<name>A0A975D6L0_9SPHN</name>
<keyword evidence="2" id="KW-0560">Oxidoreductase</keyword>
<dbReference type="CDD" id="cd05233">
    <property type="entry name" value="SDR_c"/>
    <property type="match status" value="1"/>
</dbReference>
<dbReference type="EMBL" id="CP059319">
    <property type="protein sequence ID" value="QTH23990.1"/>
    <property type="molecule type" value="Genomic_DNA"/>
</dbReference>
<reference evidence="4" key="1">
    <citation type="submission" date="2020-07" db="EMBL/GenBank/DDBJ databases">
        <authorList>
            <person name="Camacho E."/>
        </authorList>
    </citation>
    <scope>NUCLEOTIDE SEQUENCE</scope>
    <source>
        <strain evidence="4">MPO218</strain>
    </source>
</reference>
<evidence type="ECO:0000313" key="5">
    <source>
        <dbReference type="Proteomes" id="UP000664914"/>
    </source>
</evidence>
<dbReference type="GO" id="GO:0030497">
    <property type="term" value="P:fatty acid elongation"/>
    <property type="evidence" value="ECO:0007669"/>
    <property type="project" value="TreeGrafter"/>
</dbReference>
<dbReference type="PANTHER" id="PTHR42760">
    <property type="entry name" value="SHORT-CHAIN DEHYDROGENASES/REDUCTASES FAMILY MEMBER"/>
    <property type="match status" value="1"/>
</dbReference>
<protein>
    <submittedName>
        <fullName evidence="4">SDR family oxidoreductase</fullName>
    </submittedName>
</protein>
<dbReference type="FunFam" id="3.40.50.720:FF:000173">
    <property type="entry name" value="3-oxoacyl-[acyl-carrier protein] reductase"/>
    <property type="match status" value="1"/>
</dbReference>
<evidence type="ECO:0000259" key="3">
    <source>
        <dbReference type="SMART" id="SM00822"/>
    </source>
</evidence>
<feature type="domain" description="Ketoreductase" evidence="3">
    <location>
        <begin position="5"/>
        <end position="172"/>
    </location>
</feature>
<sequence>MSATATAVVTGGSAGIGLQICQDLLDRGYEVISLALEESPLRHGRLTSIAVDLSDIEATREAAATVAERGPTTIICNAGVTRSALLEEVTLDDLDDLVNLYFASTILLAQACLPAMKAAQFGRIVMISSRAAVGLATRTVYTATKSGLIGLARTWALELGPAGITVNVVAPGPVPTQMFTDVVPTGSERERKLIESLPVRRLGTPADIARAVLYFADPLNGFVTGQTLFVCGGASVGYLQI</sequence>
<dbReference type="GO" id="GO:0016616">
    <property type="term" value="F:oxidoreductase activity, acting on the CH-OH group of donors, NAD or NADP as acceptor"/>
    <property type="evidence" value="ECO:0007669"/>
    <property type="project" value="TreeGrafter"/>
</dbReference>
<dbReference type="PRINTS" id="PR00081">
    <property type="entry name" value="GDHRDH"/>
</dbReference>
<dbReference type="Proteomes" id="UP000664914">
    <property type="component" value="Chromosome"/>
</dbReference>
<dbReference type="SMART" id="SM00822">
    <property type="entry name" value="PKS_KR"/>
    <property type="match status" value="1"/>
</dbReference>
<evidence type="ECO:0000256" key="1">
    <source>
        <dbReference type="ARBA" id="ARBA00006484"/>
    </source>
</evidence>
<evidence type="ECO:0000313" key="4">
    <source>
        <dbReference type="EMBL" id="QTH23990.1"/>
    </source>
</evidence>
<dbReference type="AlphaFoldDB" id="A0A975D6L0"/>
<dbReference type="InterPro" id="IPR002347">
    <property type="entry name" value="SDR_fam"/>
</dbReference>
<proteinExistence type="inferred from homology"/>
<dbReference type="Pfam" id="PF13561">
    <property type="entry name" value="adh_short_C2"/>
    <property type="match status" value="1"/>
</dbReference>
<dbReference type="InterPro" id="IPR057326">
    <property type="entry name" value="KR_dom"/>
</dbReference>
<reference evidence="4" key="2">
    <citation type="submission" date="2021-04" db="EMBL/GenBank/DDBJ databases">
        <title>Isolation and genomic analysis of the ibuprofen-degrading bacterium Sphingomonas strain MPO218.</title>
        <authorList>
            <person name="Aulestia M."/>
            <person name="Flores A."/>
            <person name="Mangas E.L."/>
            <person name="Perez-Pulido A.J."/>
            <person name="Santero E."/>
            <person name="Camacho E.M."/>
        </authorList>
    </citation>
    <scope>NUCLEOTIDE SEQUENCE</scope>
    <source>
        <strain evidence="4">MPO218</strain>
    </source>
</reference>
<gene>
    <name evidence="4" type="ORF">HRJ34_11030</name>
</gene>
<comment type="similarity">
    <text evidence="1">Belongs to the short-chain dehydrogenases/reductases (SDR) family.</text>
</comment>
<organism evidence="4 5">
    <name type="scientific">Rhizorhabdus wittichii</name>
    <dbReference type="NCBI Taxonomy" id="160791"/>
    <lineage>
        <taxon>Bacteria</taxon>
        <taxon>Pseudomonadati</taxon>
        <taxon>Pseudomonadota</taxon>
        <taxon>Alphaproteobacteria</taxon>
        <taxon>Sphingomonadales</taxon>
        <taxon>Sphingomonadaceae</taxon>
        <taxon>Rhizorhabdus</taxon>
    </lineage>
</organism>
<accession>A0A975D6L0</accession>
<dbReference type="SUPFAM" id="SSF51735">
    <property type="entry name" value="NAD(P)-binding Rossmann-fold domains"/>
    <property type="match status" value="1"/>
</dbReference>